<comment type="caution">
    <text evidence="2">The sequence shown here is derived from an EMBL/GenBank/DDBJ whole genome shotgun (WGS) entry which is preliminary data.</text>
</comment>
<gene>
    <name evidence="2" type="ORF">MVEN_01381400</name>
</gene>
<name>A0A8H6XYE5_9AGAR</name>
<protein>
    <submittedName>
        <fullName evidence="2">Uncharacterized protein</fullName>
    </submittedName>
</protein>
<feature type="region of interest" description="Disordered" evidence="1">
    <location>
        <begin position="1"/>
        <end position="59"/>
    </location>
</feature>
<evidence type="ECO:0000313" key="3">
    <source>
        <dbReference type="Proteomes" id="UP000620124"/>
    </source>
</evidence>
<dbReference type="AlphaFoldDB" id="A0A8H6XYE5"/>
<organism evidence="2 3">
    <name type="scientific">Mycena venus</name>
    <dbReference type="NCBI Taxonomy" id="2733690"/>
    <lineage>
        <taxon>Eukaryota</taxon>
        <taxon>Fungi</taxon>
        <taxon>Dikarya</taxon>
        <taxon>Basidiomycota</taxon>
        <taxon>Agaricomycotina</taxon>
        <taxon>Agaricomycetes</taxon>
        <taxon>Agaricomycetidae</taxon>
        <taxon>Agaricales</taxon>
        <taxon>Marasmiineae</taxon>
        <taxon>Mycenaceae</taxon>
        <taxon>Mycena</taxon>
    </lineage>
</organism>
<keyword evidence="3" id="KW-1185">Reference proteome</keyword>
<feature type="region of interest" description="Disordered" evidence="1">
    <location>
        <begin position="148"/>
        <end position="185"/>
    </location>
</feature>
<evidence type="ECO:0000313" key="2">
    <source>
        <dbReference type="EMBL" id="KAF7348634.1"/>
    </source>
</evidence>
<dbReference type="Proteomes" id="UP000620124">
    <property type="component" value="Unassembled WGS sequence"/>
</dbReference>
<reference evidence="2" key="1">
    <citation type="submission" date="2020-05" db="EMBL/GenBank/DDBJ databases">
        <title>Mycena genomes resolve the evolution of fungal bioluminescence.</title>
        <authorList>
            <person name="Tsai I.J."/>
        </authorList>
    </citation>
    <scope>NUCLEOTIDE SEQUENCE</scope>
    <source>
        <strain evidence="2">CCC161011</strain>
    </source>
</reference>
<proteinExistence type="predicted"/>
<sequence>MDAVYNELNPPAPVLLSYPPDPYASGKSAPGANKGAKHPQAQATKRPAMPESTRSKTDEQDLESVFNRWARSRIAVFGALRYLLLLETTPTLPLPPFLTSPALWSALQHSQDSSASFYDRIAERVPDADPEEDEDAYTTYLKSQIAAPPIAPRSAGEEGDDADTDADSDTLPPEPYAARAPEGRVGGGGYSVGACWGISALGIQIQR</sequence>
<dbReference type="EMBL" id="JACAZI010000011">
    <property type="protein sequence ID" value="KAF7348634.1"/>
    <property type="molecule type" value="Genomic_DNA"/>
</dbReference>
<evidence type="ECO:0000256" key="1">
    <source>
        <dbReference type="SAM" id="MobiDB-lite"/>
    </source>
</evidence>
<accession>A0A8H6XYE5</accession>
<feature type="compositionally biased region" description="Acidic residues" evidence="1">
    <location>
        <begin position="157"/>
        <end position="168"/>
    </location>
</feature>